<evidence type="ECO:0000313" key="1">
    <source>
        <dbReference type="Ensembl" id="ENSCSAVP00000003042.1"/>
    </source>
</evidence>
<sequence>MDSAYTYSTCMPYSVVSPLLESRDNSGQISSGSSSWRSILYPRASAHMNAEHRPLARRSSFCESTTSRGMESYVRYCRQSNRQPNTNQCSDFDPKDPLPSPVITYTRIAVGEDGSPTFLPDSNQNLLGAFRFPPSSGINGGADRRCRGESWYGGFSNEEDSHFPKEELEYKGSLASYVAEVDSNPTAHSDHKFHSKCTTETEPETYEVNNDYGSTDSIDRLYHGRHRGHLGMEVAPDPAPSEEVVMPQAGYITVGEAMTLGGNGTEISATLSSSSESGPFDLFNIQDSTEEEEASHENLDDFLRQDSEPNADLNEDWSLHSQHNAVENDYITAVNADDALH</sequence>
<organism evidence="1 2">
    <name type="scientific">Ciona savignyi</name>
    <name type="common">Pacific transparent sea squirt</name>
    <dbReference type="NCBI Taxonomy" id="51511"/>
    <lineage>
        <taxon>Eukaryota</taxon>
        <taxon>Metazoa</taxon>
        <taxon>Chordata</taxon>
        <taxon>Tunicata</taxon>
        <taxon>Ascidiacea</taxon>
        <taxon>Phlebobranchia</taxon>
        <taxon>Cionidae</taxon>
        <taxon>Ciona</taxon>
    </lineage>
</organism>
<reference evidence="1" key="2">
    <citation type="submission" date="2025-08" db="UniProtKB">
        <authorList>
            <consortium name="Ensembl"/>
        </authorList>
    </citation>
    <scope>IDENTIFICATION</scope>
</reference>
<proteinExistence type="predicted"/>
<reference evidence="1" key="3">
    <citation type="submission" date="2025-09" db="UniProtKB">
        <authorList>
            <consortium name="Ensembl"/>
        </authorList>
    </citation>
    <scope>IDENTIFICATION</scope>
</reference>
<reference evidence="2" key="1">
    <citation type="submission" date="2003-08" db="EMBL/GenBank/DDBJ databases">
        <authorList>
            <person name="Birren B."/>
            <person name="Nusbaum C."/>
            <person name="Abebe A."/>
            <person name="Abouelleil A."/>
            <person name="Adekoya E."/>
            <person name="Ait-zahra M."/>
            <person name="Allen N."/>
            <person name="Allen T."/>
            <person name="An P."/>
            <person name="Anderson M."/>
            <person name="Anderson S."/>
            <person name="Arachchi H."/>
            <person name="Armbruster J."/>
            <person name="Bachantsang P."/>
            <person name="Baldwin J."/>
            <person name="Barry A."/>
            <person name="Bayul T."/>
            <person name="Blitshsteyn B."/>
            <person name="Bloom T."/>
            <person name="Blye J."/>
            <person name="Boguslavskiy L."/>
            <person name="Borowsky M."/>
            <person name="Boukhgalter B."/>
            <person name="Brunache A."/>
            <person name="Butler J."/>
            <person name="Calixte N."/>
            <person name="Calvo S."/>
            <person name="Camarata J."/>
            <person name="Campo K."/>
            <person name="Chang J."/>
            <person name="Cheshatsang Y."/>
            <person name="Citroen M."/>
            <person name="Collymore A."/>
            <person name="Considine T."/>
            <person name="Cook A."/>
            <person name="Cooke P."/>
            <person name="Corum B."/>
            <person name="Cuomo C."/>
            <person name="David R."/>
            <person name="Dawoe T."/>
            <person name="Degray S."/>
            <person name="Dodge S."/>
            <person name="Dooley K."/>
            <person name="Dorje P."/>
            <person name="Dorjee K."/>
            <person name="Dorris L."/>
            <person name="Duffey N."/>
            <person name="Dupes A."/>
            <person name="Elkins T."/>
            <person name="Engels R."/>
            <person name="Erickson J."/>
            <person name="Farina A."/>
            <person name="Faro S."/>
            <person name="Ferreira P."/>
            <person name="Fischer H."/>
            <person name="Fitzgerald M."/>
            <person name="Foley K."/>
            <person name="Gage D."/>
            <person name="Galagan J."/>
            <person name="Gearin G."/>
            <person name="Gnerre S."/>
            <person name="Gnirke A."/>
            <person name="Goyette A."/>
            <person name="Graham J."/>
            <person name="Grandbois E."/>
            <person name="Gyaltsen K."/>
            <person name="Hafez N."/>
            <person name="Hagopian D."/>
            <person name="Hagos B."/>
            <person name="Hall J."/>
            <person name="Hatcher B."/>
            <person name="Heller A."/>
            <person name="Higgins H."/>
            <person name="Honan T."/>
            <person name="Horn A."/>
            <person name="Houde N."/>
            <person name="Hughes L."/>
            <person name="Hulme W."/>
            <person name="Husby E."/>
            <person name="Iliev I."/>
            <person name="Jaffe D."/>
            <person name="Jones C."/>
            <person name="Kamal M."/>
            <person name="Kamat A."/>
            <person name="Kamvysselis M."/>
            <person name="Karlsson E."/>
            <person name="Kells C."/>
            <person name="Kieu A."/>
            <person name="Kisner P."/>
            <person name="Kodira C."/>
            <person name="Kulbokas E."/>
            <person name="Labutti K."/>
            <person name="Lama D."/>
            <person name="Landers T."/>
            <person name="Leger J."/>
            <person name="Levine S."/>
            <person name="Lewis D."/>
            <person name="Lewis T."/>
            <person name="Lindblad-toh K."/>
            <person name="Liu X."/>
            <person name="Lokyitsang T."/>
            <person name="Lokyitsang Y."/>
            <person name="Lucien O."/>
            <person name="Lui A."/>
            <person name="Ma L.J."/>
            <person name="Mabbitt R."/>
            <person name="Macdonald J."/>
            <person name="Maclean C."/>
            <person name="Major J."/>
            <person name="Manning J."/>
            <person name="Marabella R."/>
            <person name="Maru K."/>
            <person name="Matthews C."/>
            <person name="Mauceli E."/>
            <person name="Mccarthy M."/>
            <person name="Mcdonough S."/>
            <person name="Mcghee T."/>
            <person name="Meldrim J."/>
            <person name="Meneus L."/>
            <person name="Mesirov J."/>
            <person name="Mihalev A."/>
            <person name="Mihova T."/>
            <person name="Mikkelsen T."/>
            <person name="Mlenga V."/>
            <person name="Moru K."/>
            <person name="Mozes J."/>
            <person name="Mulrain L."/>
            <person name="Munson G."/>
            <person name="Naylor J."/>
            <person name="Newes C."/>
            <person name="Nguyen C."/>
            <person name="Nguyen N."/>
            <person name="Nguyen T."/>
            <person name="Nicol R."/>
            <person name="Nielsen C."/>
            <person name="Nizzari M."/>
            <person name="Norbu C."/>
            <person name="Norbu N."/>
            <person name="O'donnell P."/>
            <person name="Okoawo O."/>
            <person name="O'leary S."/>
            <person name="Omotosho B."/>
            <person name="O'neill K."/>
            <person name="Osman S."/>
            <person name="Parker S."/>
            <person name="Perrin D."/>
            <person name="Phunkhang P."/>
            <person name="Piqani B."/>
            <person name="Purcell S."/>
            <person name="Rachupka T."/>
            <person name="Ramasamy U."/>
            <person name="Rameau R."/>
            <person name="Ray V."/>
            <person name="Raymond C."/>
            <person name="Retta R."/>
            <person name="Richardson S."/>
            <person name="Rise C."/>
            <person name="Rodriguez J."/>
            <person name="Rogers J."/>
            <person name="Rogov P."/>
            <person name="Rutman M."/>
            <person name="Schupbach R."/>
            <person name="Seaman C."/>
            <person name="Settipalli S."/>
            <person name="Sharpe T."/>
            <person name="Sheridan J."/>
            <person name="Sherpa N."/>
            <person name="Shi J."/>
            <person name="Smirnov S."/>
            <person name="Smith C."/>
            <person name="Sougnez C."/>
            <person name="Spencer B."/>
            <person name="Stalker J."/>
            <person name="Stange-thomann N."/>
            <person name="Stavropoulos S."/>
            <person name="Stetson K."/>
            <person name="Stone C."/>
            <person name="Stone S."/>
            <person name="Stubbs M."/>
            <person name="Talamas J."/>
            <person name="Tchuinga P."/>
            <person name="Tenzing P."/>
            <person name="Tesfaye S."/>
            <person name="Theodore J."/>
            <person name="Thoulutsang Y."/>
            <person name="Topham K."/>
            <person name="Towey S."/>
            <person name="Tsamla T."/>
            <person name="Tsomo N."/>
            <person name="Vallee D."/>
            <person name="Vassiliev H."/>
            <person name="Venkataraman V."/>
            <person name="Vinson J."/>
            <person name="Vo A."/>
            <person name="Wade C."/>
            <person name="Wang S."/>
            <person name="Wangchuk T."/>
            <person name="Wangdi T."/>
            <person name="Whittaker C."/>
            <person name="Wilkinson J."/>
            <person name="Wu Y."/>
            <person name="Wyman D."/>
            <person name="Yadav S."/>
            <person name="Yang S."/>
            <person name="Yang X."/>
            <person name="Yeager S."/>
            <person name="Yee E."/>
            <person name="Young G."/>
            <person name="Zainoun J."/>
            <person name="Zembeck L."/>
            <person name="Zimmer A."/>
            <person name="Zody M."/>
            <person name="Lander E."/>
        </authorList>
    </citation>
    <scope>NUCLEOTIDE SEQUENCE [LARGE SCALE GENOMIC DNA]</scope>
</reference>
<protein>
    <submittedName>
        <fullName evidence="1">Uncharacterized protein</fullName>
    </submittedName>
</protein>
<dbReference type="InParanoid" id="H2YCJ4"/>
<evidence type="ECO:0000313" key="2">
    <source>
        <dbReference type="Proteomes" id="UP000007875"/>
    </source>
</evidence>
<dbReference type="Proteomes" id="UP000007875">
    <property type="component" value="Unassembled WGS sequence"/>
</dbReference>
<keyword evidence="2" id="KW-1185">Reference proteome</keyword>
<dbReference type="GeneTree" id="ENSGT00390000008651"/>
<dbReference type="HOGENOM" id="CLU_813682_0_0_1"/>
<accession>H2YCJ4</accession>
<name>H2YCJ4_CIOSA</name>
<dbReference type="AlphaFoldDB" id="H2YCJ4"/>
<dbReference type="Ensembl" id="ENSCSAVT00000003087.1">
    <property type="protein sequence ID" value="ENSCSAVP00000003042.1"/>
    <property type="gene ID" value="ENSCSAVG00000001803.1"/>
</dbReference>